<dbReference type="EMBL" id="CAJOAY010015423">
    <property type="protein sequence ID" value="CAF4289638.1"/>
    <property type="molecule type" value="Genomic_DNA"/>
</dbReference>
<proteinExistence type="predicted"/>
<gene>
    <name evidence="2" type="ORF">OKA104_LOCUS45620</name>
</gene>
<dbReference type="AlphaFoldDB" id="A0A820H935"/>
<name>A0A820H935_9BILA</name>
<sequence length="161" mass="19021">MLVLLYFYLYTQRKQIFLSILEFSRSWIRYSRWMPIYENRLTRHTMIYSSNGVYILPPLVNVYGRLVSLAELMAYGYATIPNTKVLMPSFFNADNYAHSRKYSIRGLPQFDPETGVFTGGVQSEYESQFNPECDYEYEEHTGDEEPISYEEKSTSYEEEPT</sequence>
<feature type="compositionally biased region" description="Acidic residues" evidence="1">
    <location>
        <begin position="133"/>
        <end position="148"/>
    </location>
</feature>
<accession>A0A820H935</accession>
<organism evidence="2 3">
    <name type="scientific">Adineta steineri</name>
    <dbReference type="NCBI Taxonomy" id="433720"/>
    <lineage>
        <taxon>Eukaryota</taxon>
        <taxon>Metazoa</taxon>
        <taxon>Spiralia</taxon>
        <taxon>Gnathifera</taxon>
        <taxon>Rotifera</taxon>
        <taxon>Eurotatoria</taxon>
        <taxon>Bdelloidea</taxon>
        <taxon>Adinetida</taxon>
        <taxon>Adinetidae</taxon>
        <taxon>Adineta</taxon>
    </lineage>
</organism>
<evidence type="ECO:0000256" key="1">
    <source>
        <dbReference type="SAM" id="MobiDB-lite"/>
    </source>
</evidence>
<reference evidence="2" key="1">
    <citation type="submission" date="2021-02" db="EMBL/GenBank/DDBJ databases">
        <authorList>
            <person name="Nowell W R."/>
        </authorList>
    </citation>
    <scope>NUCLEOTIDE SEQUENCE</scope>
</reference>
<dbReference type="Proteomes" id="UP000663881">
    <property type="component" value="Unassembled WGS sequence"/>
</dbReference>
<feature type="region of interest" description="Disordered" evidence="1">
    <location>
        <begin position="132"/>
        <end position="161"/>
    </location>
</feature>
<protein>
    <submittedName>
        <fullName evidence="2">Uncharacterized protein</fullName>
    </submittedName>
</protein>
<comment type="caution">
    <text evidence="2">The sequence shown here is derived from an EMBL/GenBank/DDBJ whole genome shotgun (WGS) entry which is preliminary data.</text>
</comment>
<evidence type="ECO:0000313" key="2">
    <source>
        <dbReference type="EMBL" id="CAF4289638.1"/>
    </source>
</evidence>
<feature type="non-terminal residue" evidence="2">
    <location>
        <position position="1"/>
    </location>
</feature>
<evidence type="ECO:0000313" key="3">
    <source>
        <dbReference type="Proteomes" id="UP000663881"/>
    </source>
</evidence>